<dbReference type="InterPro" id="IPR020476">
    <property type="entry name" value="Nudix_hydrolase"/>
</dbReference>
<feature type="domain" description="Nudix hydrolase" evidence="2">
    <location>
        <begin position="54"/>
        <end position="213"/>
    </location>
</feature>
<gene>
    <name evidence="3" type="primary">nudF</name>
    <name evidence="3" type="ORF">CMC5_006020</name>
</gene>
<dbReference type="Proteomes" id="UP000067626">
    <property type="component" value="Chromosome"/>
</dbReference>
<dbReference type="PROSITE" id="PS51462">
    <property type="entry name" value="NUDIX"/>
    <property type="match status" value="1"/>
</dbReference>
<keyword evidence="1" id="KW-0378">Hydrolase</keyword>
<dbReference type="STRING" id="52.CMC5_006020"/>
<dbReference type="PRINTS" id="PR00502">
    <property type="entry name" value="NUDIXFAMILY"/>
</dbReference>
<dbReference type="Gene3D" id="3.90.79.10">
    <property type="entry name" value="Nucleoside Triphosphate Pyrophosphohydrolase"/>
    <property type="match status" value="1"/>
</dbReference>
<dbReference type="KEGG" id="ccro:CMC5_006020"/>
<dbReference type="OrthoDB" id="9806150at2"/>
<organism evidence="3 4">
    <name type="scientific">Chondromyces crocatus</name>
    <dbReference type="NCBI Taxonomy" id="52"/>
    <lineage>
        <taxon>Bacteria</taxon>
        <taxon>Pseudomonadati</taxon>
        <taxon>Myxococcota</taxon>
        <taxon>Polyangia</taxon>
        <taxon>Polyangiales</taxon>
        <taxon>Polyangiaceae</taxon>
        <taxon>Chondromyces</taxon>
    </lineage>
</organism>
<dbReference type="GO" id="GO:0016787">
    <property type="term" value="F:hydrolase activity"/>
    <property type="evidence" value="ECO:0007669"/>
    <property type="project" value="UniProtKB-KW"/>
</dbReference>
<dbReference type="SUPFAM" id="SSF55811">
    <property type="entry name" value="Nudix"/>
    <property type="match status" value="1"/>
</dbReference>
<evidence type="ECO:0000259" key="2">
    <source>
        <dbReference type="PROSITE" id="PS51462"/>
    </source>
</evidence>
<evidence type="ECO:0000313" key="4">
    <source>
        <dbReference type="Proteomes" id="UP000067626"/>
    </source>
</evidence>
<dbReference type="Pfam" id="PF00293">
    <property type="entry name" value="NUDIX"/>
    <property type="match status" value="1"/>
</dbReference>
<dbReference type="AlphaFoldDB" id="A0A0K1E6H8"/>
<evidence type="ECO:0000313" key="3">
    <source>
        <dbReference type="EMBL" id="AKT36486.1"/>
    </source>
</evidence>
<dbReference type="InterPro" id="IPR015797">
    <property type="entry name" value="NUDIX_hydrolase-like_dom_sf"/>
</dbReference>
<accession>A0A0K1E6H8</accession>
<dbReference type="CDD" id="cd03424">
    <property type="entry name" value="NUDIX_ADPRase_Nudt5_UGPPase_Nudt14"/>
    <property type="match status" value="1"/>
</dbReference>
<reference evidence="3 4" key="1">
    <citation type="submission" date="2015-07" db="EMBL/GenBank/DDBJ databases">
        <title>Genome analysis of myxobacterium Chondromyces crocatus Cm c5 reveals a high potential for natural compound synthesis and the genetic basis for the loss of fruiting body formation.</title>
        <authorList>
            <person name="Zaburannyi N."/>
            <person name="Bunk B."/>
            <person name="Maier J."/>
            <person name="Overmann J."/>
            <person name="Mueller R."/>
        </authorList>
    </citation>
    <scope>NUCLEOTIDE SEQUENCE [LARGE SCALE GENOMIC DNA]</scope>
    <source>
        <strain evidence="3 4">Cm c5</strain>
    </source>
</reference>
<evidence type="ECO:0000256" key="1">
    <source>
        <dbReference type="ARBA" id="ARBA00022801"/>
    </source>
</evidence>
<dbReference type="RefSeq" id="WP_050428996.1">
    <property type="nucleotide sequence ID" value="NZ_CP012159.1"/>
</dbReference>
<protein>
    <submittedName>
        <fullName evidence="3">ADP-ribose pyrophosphatase</fullName>
    </submittedName>
</protein>
<keyword evidence="4" id="KW-1185">Reference proteome</keyword>
<dbReference type="EMBL" id="CP012159">
    <property type="protein sequence ID" value="AKT36486.1"/>
    <property type="molecule type" value="Genomic_DNA"/>
</dbReference>
<sequence length="221" mass="24758">MPLPNFPRLALRCVEALPSRDEPGFLHLQRRVLRVEFDDGTLSEPFVYDAVGRERLDAVVIAPYFRDVRGDMQVYLRSALRPPAAARPEAAWPVPERATLGHLWELPAGLVEVGERSVDGLRRCAARELHEEVGFDMAPEAFAELGPPSFPAPGIIAERHFYFHVEVDPERRVRPIEDGSPLERGAAVIAVALHEALELVRHGEIEDAKTEIGLRRLRELG</sequence>
<name>A0A0K1E6H8_CHOCO</name>
<dbReference type="InterPro" id="IPR000086">
    <property type="entry name" value="NUDIX_hydrolase_dom"/>
</dbReference>
<proteinExistence type="predicted"/>